<keyword evidence="4" id="KW-1185">Reference proteome</keyword>
<proteinExistence type="predicted"/>
<feature type="chain" id="PRO_5046023502" description="Secreted protein" evidence="2">
    <location>
        <begin position="29"/>
        <end position="139"/>
    </location>
</feature>
<dbReference type="Proteomes" id="UP000600946">
    <property type="component" value="Unassembled WGS sequence"/>
</dbReference>
<evidence type="ECO:0008006" key="5">
    <source>
        <dbReference type="Google" id="ProtNLM"/>
    </source>
</evidence>
<keyword evidence="2" id="KW-0732">Signal</keyword>
<reference evidence="4" key="1">
    <citation type="journal article" date="2019" name="Int. J. Syst. Evol. Microbiol.">
        <title>The Global Catalogue of Microorganisms (GCM) 10K type strain sequencing project: providing services to taxonomists for standard genome sequencing and annotation.</title>
        <authorList>
            <consortium name="The Broad Institute Genomics Platform"/>
            <consortium name="The Broad Institute Genome Sequencing Center for Infectious Disease"/>
            <person name="Wu L."/>
            <person name="Ma J."/>
        </authorList>
    </citation>
    <scope>NUCLEOTIDE SEQUENCE [LARGE SCALE GENOMIC DNA]</scope>
    <source>
        <strain evidence="4">JCM 4594</strain>
    </source>
</reference>
<name>A0ABQ3AE43_9ACTN</name>
<evidence type="ECO:0000313" key="3">
    <source>
        <dbReference type="EMBL" id="GGY43327.1"/>
    </source>
</evidence>
<feature type="compositionally biased region" description="Low complexity" evidence="1">
    <location>
        <begin position="55"/>
        <end position="72"/>
    </location>
</feature>
<gene>
    <name evidence="3" type="ORF">GCM10010326_42000</name>
</gene>
<evidence type="ECO:0000256" key="1">
    <source>
        <dbReference type="SAM" id="MobiDB-lite"/>
    </source>
</evidence>
<protein>
    <recommendedName>
        <fullName evidence="5">Secreted protein</fullName>
    </recommendedName>
</protein>
<feature type="signal peptide" evidence="2">
    <location>
        <begin position="1"/>
        <end position="28"/>
    </location>
</feature>
<feature type="region of interest" description="Disordered" evidence="1">
    <location>
        <begin position="34"/>
        <end position="139"/>
    </location>
</feature>
<dbReference type="EMBL" id="BMUU01000006">
    <property type="protein sequence ID" value="GGY43327.1"/>
    <property type="molecule type" value="Genomic_DNA"/>
</dbReference>
<comment type="caution">
    <text evidence="3">The sequence shown here is derived from an EMBL/GenBank/DDBJ whole genome shotgun (WGS) entry which is preliminary data.</text>
</comment>
<accession>A0ABQ3AE43</accession>
<evidence type="ECO:0000256" key="2">
    <source>
        <dbReference type="SAM" id="SignalP"/>
    </source>
</evidence>
<sequence>MTWAFSVSMCTVVTAAAPWAGTAAMVLASTPVPNGVVTPLARTKRIRLPSGDQVGSKSSNGPSWSGPSWPERPVSRVERPVRRSSTWMRYGLPATGSPPRSEEKAMRVPSGDQAGPRSSQGPSVRWRTSDPSGRMVQMW</sequence>
<evidence type="ECO:0000313" key="4">
    <source>
        <dbReference type="Proteomes" id="UP000600946"/>
    </source>
</evidence>
<organism evidence="3 4">
    <name type="scientific">Streptomyces xanthochromogenes</name>
    <dbReference type="NCBI Taxonomy" id="67384"/>
    <lineage>
        <taxon>Bacteria</taxon>
        <taxon>Bacillati</taxon>
        <taxon>Actinomycetota</taxon>
        <taxon>Actinomycetes</taxon>
        <taxon>Kitasatosporales</taxon>
        <taxon>Streptomycetaceae</taxon>
        <taxon>Streptomyces</taxon>
    </lineage>
</organism>